<gene>
    <name evidence="2" type="ORF">L596_015264</name>
</gene>
<feature type="region of interest" description="Disordered" evidence="1">
    <location>
        <begin position="104"/>
        <end position="123"/>
    </location>
</feature>
<organism evidence="2">
    <name type="scientific">Steinernema carpocapsae</name>
    <name type="common">Entomopathogenic nematode</name>
    <dbReference type="NCBI Taxonomy" id="34508"/>
    <lineage>
        <taxon>Eukaryota</taxon>
        <taxon>Metazoa</taxon>
        <taxon>Ecdysozoa</taxon>
        <taxon>Nematoda</taxon>
        <taxon>Chromadorea</taxon>
        <taxon>Rhabditida</taxon>
        <taxon>Tylenchina</taxon>
        <taxon>Panagrolaimomorpha</taxon>
        <taxon>Strongyloidoidea</taxon>
        <taxon>Steinernematidae</taxon>
        <taxon>Steinernema</taxon>
    </lineage>
</organism>
<protein>
    <submittedName>
        <fullName evidence="2">Uncharacterized protein</fullName>
    </submittedName>
</protein>
<reference evidence="2" key="3">
    <citation type="journal article" date="2019" name="G3 (Bethesda)">
        <title>Hybrid Assembly of the Genome of the Entomopathogenic Nematode Steinernema carpocapsae Identifies the X-Chromosome.</title>
        <authorList>
            <person name="Serra L."/>
            <person name="Macchietto M."/>
            <person name="Macias-Munoz A."/>
            <person name="McGill C.J."/>
            <person name="Rodriguez I.M."/>
            <person name="Rodriguez B."/>
            <person name="Murad R."/>
            <person name="Mortazavi A."/>
        </authorList>
    </citation>
    <scope>NUCLEOTIDE SEQUENCE</scope>
    <source>
        <strain evidence="2">ALL</strain>
    </source>
</reference>
<proteinExistence type="predicted"/>
<feature type="region of interest" description="Disordered" evidence="1">
    <location>
        <begin position="1"/>
        <end position="40"/>
    </location>
</feature>
<dbReference type="EMBL" id="AZBU02000004">
    <property type="protein sequence ID" value="TKR81388.1"/>
    <property type="molecule type" value="Genomic_DNA"/>
</dbReference>
<feature type="compositionally biased region" description="Polar residues" evidence="1">
    <location>
        <begin position="23"/>
        <end position="36"/>
    </location>
</feature>
<comment type="caution">
    <text evidence="2">The sequence shown here is derived from an EMBL/GenBank/DDBJ whole genome shotgun (WGS) entry which is preliminary data.</text>
</comment>
<accession>A0A4U5NEP2</accession>
<reference evidence="2" key="1">
    <citation type="submission" date="2013-11" db="EMBL/GenBank/DDBJ databases">
        <authorList>
            <person name="Sternberg P."/>
            <person name="Dillman A."/>
            <person name="Macchietto M."/>
        </authorList>
    </citation>
    <scope>NUCLEOTIDE SEQUENCE</scope>
    <source>
        <strain evidence="2">ALL</strain>
    </source>
</reference>
<evidence type="ECO:0000313" key="2">
    <source>
        <dbReference type="EMBL" id="TKR81388.1"/>
    </source>
</evidence>
<reference evidence="2" key="2">
    <citation type="journal article" date="2015" name="Genome Biol.">
        <title>Comparative genomics of Steinernema reveals deeply conserved gene regulatory networks.</title>
        <authorList>
            <person name="Dillman A.R."/>
            <person name="Macchietto M."/>
            <person name="Porter C.F."/>
            <person name="Rogers A."/>
            <person name="Williams B."/>
            <person name="Antoshechkin I."/>
            <person name="Lee M.M."/>
            <person name="Goodwin Z."/>
            <person name="Lu X."/>
            <person name="Lewis E.E."/>
            <person name="Goodrich-Blair H."/>
            <person name="Stock S.P."/>
            <person name="Adams B.J."/>
            <person name="Sternberg P.W."/>
            <person name="Mortazavi A."/>
        </authorList>
    </citation>
    <scope>NUCLEOTIDE SEQUENCE [LARGE SCALE GENOMIC DNA]</scope>
    <source>
        <strain evidence="2">ALL</strain>
    </source>
</reference>
<sequence>MFSKNIWAQNAPPDSTPDKAQPRPNTSAEAVPNASQWDHPAAFGSHMTQKITNLSHFVGQVNINESEDIYGNRADVMQEKWKCRAKGAGKKNLGELGRILNFEKKKRRGGGTKKQTRGRKAAN</sequence>
<dbReference type="AlphaFoldDB" id="A0A4U5NEP2"/>
<name>A0A4U5NEP2_STECR</name>
<evidence type="ECO:0000256" key="1">
    <source>
        <dbReference type="SAM" id="MobiDB-lite"/>
    </source>
</evidence>